<keyword evidence="4" id="KW-0805">Transcription regulation</keyword>
<keyword evidence="5 9" id="KW-0238">DNA-binding</keyword>
<dbReference type="InterPro" id="IPR001789">
    <property type="entry name" value="Sig_transdc_resp-reg_receiver"/>
</dbReference>
<feature type="domain" description="Response regulatory" evidence="10">
    <location>
        <begin position="2"/>
        <end position="115"/>
    </location>
</feature>
<dbReference type="FunFam" id="3.40.50.2300:FF:000002">
    <property type="entry name" value="DNA-binding response regulator PhoP"/>
    <property type="match status" value="1"/>
</dbReference>
<evidence type="ECO:0000256" key="1">
    <source>
        <dbReference type="ARBA" id="ARBA00018672"/>
    </source>
</evidence>
<dbReference type="RefSeq" id="WP_142535386.1">
    <property type="nucleotide sequence ID" value="NZ_SGJB01000003.1"/>
</dbReference>
<dbReference type="SMART" id="SM00862">
    <property type="entry name" value="Trans_reg_C"/>
    <property type="match status" value="1"/>
</dbReference>
<dbReference type="Gene3D" id="1.10.10.10">
    <property type="entry name" value="Winged helix-like DNA-binding domain superfamily/Winged helix DNA-binding domain"/>
    <property type="match status" value="1"/>
</dbReference>
<comment type="caution">
    <text evidence="12">The sequence shown here is derived from an EMBL/GenBank/DDBJ whole genome shotgun (WGS) entry which is preliminary data.</text>
</comment>
<dbReference type="GO" id="GO:0000156">
    <property type="term" value="F:phosphorelay response regulator activity"/>
    <property type="evidence" value="ECO:0007669"/>
    <property type="project" value="TreeGrafter"/>
</dbReference>
<evidence type="ECO:0000259" key="11">
    <source>
        <dbReference type="PROSITE" id="PS51755"/>
    </source>
</evidence>
<dbReference type="GO" id="GO:0006355">
    <property type="term" value="P:regulation of DNA-templated transcription"/>
    <property type="evidence" value="ECO:0007669"/>
    <property type="project" value="InterPro"/>
</dbReference>
<accession>A0A544QXF1</accession>
<dbReference type="PROSITE" id="PS51755">
    <property type="entry name" value="OMPR_PHOB"/>
    <property type="match status" value="1"/>
</dbReference>
<name>A0A544QXF1_9FIRM</name>
<dbReference type="PANTHER" id="PTHR48111:SF22">
    <property type="entry name" value="REGULATOR OF RPOS"/>
    <property type="match status" value="1"/>
</dbReference>
<dbReference type="PROSITE" id="PS50110">
    <property type="entry name" value="RESPONSE_REGULATORY"/>
    <property type="match status" value="1"/>
</dbReference>
<dbReference type="InterPro" id="IPR036388">
    <property type="entry name" value="WH-like_DNA-bd_sf"/>
</dbReference>
<dbReference type="AlphaFoldDB" id="A0A544QXF1"/>
<evidence type="ECO:0000259" key="10">
    <source>
        <dbReference type="PROSITE" id="PS50110"/>
    </source>
</evidence>
<evidence type="ECO:0000256" key="8">
    <source>
        <dbReference type="PROSITE-ProRule" id="PRU00169"/>
    </source>
</evidence>
<comment type="function">
    <text evidence="7">May play the central regulatory role in sporulation. It may be an element of the effector pathway responsible for the activation of sporulation genes in response to nutritional stress. Spo0A may act in concert with spo0H (a sigma factor) to control the expression of some genes that are critical to the sporulation process.</text>
</comment>
<dbReference type="EMBL" id="SGJB01000003">
    <property type="protein sequence ID" value="TQQ85335.1"/>
    <property type="molecule type" value="Genomic_DNA"/>
</dbReference>
<evidence type="ECO:0000256" key="7">
    <source>
        <dbReference type="ARBA" id="ARBA00024867"/>
    </source>
</evidence>
<dbReference type="SMART" id="SM00448">
    <property type="entry name" value="REC"/>
    <property type="match status" value="1"/>
</dbReference>
<dbReference type="SUPFAM" id="SSF52172">
    <property type="entry name" value="CheY-like"/>
    <property type="match status" value="1"/>
</dbReference>
<gene>
    <name evidence="12" type="ORF">EXD82_02785</name>
</gene>
<dbReference type="SUPFAM" id="SSF46894">
    <property type="entry name" value="C-terminal effector domain of the bipartite response regulators"/>
    <property type="match status" value="1"/>
</dbReference>
<feature type="domain" description="OmpR/PhoB-type" evidence="11">
    <location>
        <begin position="124"/>
        <end position="222"/>
    </location>
</feature>
<dbReference type="Pfam" id="PF00486">
    <property type="entry name" value="Trans_reg_C"/>
    <property type="match status" value="1"/>
</dbReference>
<dbReference type="Proteomes" id="UP000317863">
    <property type="component" value="Unassembled WGS sequence"/>
</dbReference>
<dbReference type="InterPro" id="IPR016032">
    <property type="entry name" value="Sig_transdc_resp-reg_C-effctor"/>
</dbReference>
<keyword evidence="13" id="KW-1185">Reference proteome</keyword>
<dbReference type="InterPro" id="IPR039420">
    <property type="entry name" value="WalR-like"/>
</dbReference>
<evidence type="ECO:0000256" key="2">
    <source>
        <dbReference type="ARBA" id="ARBA00022553"/>
    </source>
</evidence>
<dbReference type="GO" id="GO:0032993">
    <property type="term" value="C:protein-DNA complex"/>
    <property type="evidence" value="ECO:0007669"/>
    <property type="project" value="TreeGrafter"/>
</dbReference>
<evidence type="ECO:0000313" key="12">
    <source>
        <dbReference type="EMBL" id="TQQ85335.1"/>
    </source>
</evidence>
<feature type="modified residue" description="4-aspartylphosphate" evidence="8">
    <location>
        <position position="50"/>
    </location>
</feature>
<feature type="DNA-binding region" description="OmpR/PhoB-type" evidence="9">
    <location>
        <begin position="124"/>
        <end position="222"/>
    </location>
</feature>
<dbReference type="OrthoDB" id="9790442at2"/>
<evidence type="ECO:0000256" key="9">
    <source>
        <dbReference type="PROSITE-ProRule" id="PRU01091"/>
    </source>
</evidence>
<evidence type="ECO:0000256" key="4">
    <source>
        <dbReference type="ARBA" id="ARBA00023015"/>
    </source>
</evidence>
<proteinExistence type="predicted"/>
<evidence type="ECO:0000256" key="3">
    <source>
        <dbReference type="ARBA" id="ARBA00023012"/>
    </source>
</evidence>
<reference evidence="12 13" key="1">
    <citation type="submission" date="2019-02" db="EMBL/GenBank/DDBJ databases">
        <title>Peptostreptococcaceae bacterium ZHW00191 nov., a new bacterium isolated from the human gut.</title>
        <authorList>
            <person name="Zhou H.-W."/>
            <person name="Chen X.-J."/>
        </authorList>
    </citation>
    <scope>NUCLEOTIDE SEQUENCE [LARGE SCALE GENOMIC DNA]</scope>
    <source>
        <strain evidence="12 13">ZHW00191</strain>
    </source>
</reference>
<dbReference type="CDD" id="cd00383">
    <property type="entry name" value="trans_reg_C"/>
    <property type="match status" value="1"/>
</dbReference>
<organism evidence="12 13">
    <name type="scientific">Peptacetobacter hominis</name>
    <dbReference type="NCBI Taxonomy" id="2743610"/>
    <lineage>
        <taxon>Bacteria</taxon>
        <taxon>Bacillati</taxon>
        <taxon>Bacillota</taxon>
        <taxon>Clostridia</taxon>
        <taxon>Peptostreptococcales</taxon>
        <taxon>Peptostreptococcaceae</taxon>
        <taxon>Peptacetobacter</taxon>
    </lineage>
</organism>
<keyword evidence="6" id="KW-0804">Transcription</keyword>
<protein>
    <recommendedName>
        <fullName evidence="1">Stage 0 sporulation protein A homolog</fullName>
    </recommendedName>
</protein>
<evidence type="ECO:0000313" key="13">
    <source>
        <dbReference type="Proteomes" id="UP000317863"/>
    </source>
</evidence>
<dbReference type="InterPro" id="IPR011006">
    <property type="entry name" value="CheY-like_superfamily"/>
</dbReference>
<dbReference type="GO" id="GO:0005829">
    <property type="term" value="C:cytosol"/>
    <property type="evidence" value="ECO:0007669"/>
    <property type="project" value="TreeGrafter"/>
</dbReference>
<sequence>MKILAVEDNRALLDSIEEELSKHFEVERCEDGEEALYMIEQNIYDLAVLDIMLPGMSGIEVLKKAREKGIDTPVLILTAKEALDDKVEAFSTGANDYLTKPFYMEELVARVYAILRTNGKLTEKTGLNFKDMRIDTSEKRVFVGDDEIKLQNKQYNLLEYFVMNKGAILLKEQIYDRIWGIDSDATIEIVEVYVSNLRKKLSKYGYDKYIKTKRKVGYIFDDDK</sequence>
<dbReference type="InterPro" id="IPR001867">
    <property type="entry name" value="OmpR/PhoB-type_DNA-bd"/>
</dbReference>
<dbReference type="Pfam" id="PF00072">
    <property type="entry name" value="Response_reg"/>
    <property type="match status" value="1"/>
</dbReference>
<dbReference type="Gene3D" id="3.40.50.2300">
    <property type="match status" value="1"/>
</dbReference>
<keyword evidence="2 8" id="KW-0597">Phosphoprotein</keyword>
<evidence type="ECO:0000256" key="5">
    <source>
        <dbReference type="ARBA" id="ARBA00023125"/>
    </source>
</evidence>
<dbReference type="GO" id="GO:0000976">
    <property type="term" value="F:transcription cis-regulatory region binding"/>
    <property type="evidence" value="ECO:0007669"/>
    <property type="project" value="TreeGrafter"/>
</dbReference>
<dbReference type="PANTHER" id="PTHR48111">
    <property type="entry name" value="REGULATOR OF RPOS"/>
    <property type="match status" value="1"/>
</dbReference>
<evidence type="ECO:0000256" key="6">
    <source>
        <dbReference type="ARBA" id="ARBA00023163"/>
    </source>
</evidence>
<keyword evidence="3" id="KW-0902">Two-component regulatory system</keyword>